<comment type="caution">
    <text evidence="2">The sequence shown here is derived from an EMBL/GenBank/DDBJ whole genome shotgun (WGS) entry which is preliminary data.</text>
</comment>
<dbReference type="EMBL" id="JBHGPK010000080">
    <property type="protein sequence ID" value="MFC2255121.1"/>
    <property type="molecule type" value="Genomic_DNA"/>
</dbReference>
<dbReference type="PANTHER" id="PTHR37936:SF3">
    <property type="entry name" value="TRANSPOSASE INSC FOR INSERTION ELEMENT IS2A-RELATED"/>
    <property type="match status" value="1"/>
</dbReference>
<dbReference type="NCBIfam" id="NF047595">
    <property type="entry name" value="IS66_ISRel24_TnpA"/>
    <property type="match status" value="1"/>
</dbReference>
<evidence type="ECO:0000313" key="2">
    <source>
        <dbReference type="EMBL" id="MFC2255121.1"/>
    </source>
</evidence>
<feature type="region of interest" description="Disordered" evidence="1">
    <location>
        <begin position="1"/>
        <end position="22"/>
    </location>
</feature>
<protein>
    <submittedName>
        <fullName evidence="2">Transposase</fullName>
    </submittedName>
</protein>
<name>A0ABV6ZSF2_9HYPH</name>
<dbReference type="Proteomes" id="UP001595190">
    <property type="component" value="Unassembled WGS sequence"/>
</dbReference>
<proteinExistence type="predicted"/>
<gene>
    <name evidence="2" type="ORF">ACETRX_36700</name>
</gene>
<dbReference type="RefSeq" id="WP_394315691.1">
    <property type="nucleotide sequence ID" value="NZ_JBHGPK010000080.1"/>
</dbReference>
<feature type="compositionally biased region" description="Polar residues" evidence="1">
    <location>
        <begin position="140"/>
        <end position="154"/>
    </location>
</feature>
<accession>A0ABV6ZSF2</accession>
<feature type="region of interest" description="Disordered" evidence="1">
    <location>
        <begin position="133"/>
        <end position="154"/>
    </location>
</feature>
<dbReference type="InterPro" id="IPR010921">
    <property type="entry name" value="Trp_repressor/repl_initiator"/>
</dbReference>
<dbReference type="PANTHER" id="PTHR37936">
    <property type="entry name" value="TRANSPOSASE INSC FOR INSERTION ELEMENT IS2A-RELATED"/>
    <property type="match status" value="1"/>
</dbReference>
<evidence type="ECO:0000256" key="1">
    <source>
        <dbReference type="SAM" id="MobiDB-lite"/>
    </source>
</evidence>
<dbReference type="InterPro" id="IPR002514">
    <property type="entry name" value="Transposase_8"/>
</dbReference>
<reference evidence="2 3" key="1">
    <citation type="submission" date="2024-09" db="EMBL/GenBank/DDBJ databases">
        <title>Description of Labrys sedimenti sp. nov., isolated from a diclofenac-degrading enrichment culture, and genome-based reclassification of Labrys portucalensis as a later heterotypic synonym of Labrys neptuniae.</title>
        <authorList>
            <person name="Tancsics A."/>
            <person name="Csepanyi A."/>
        </authorList>
    </citation>
    <scope>NUCLEOTIDE SEQUENCE [LARGE SCALE GENOMIC DNA]</scope>
    <source>
        <strain evidence="2 3">LMG 23412</strain>
    </source>
</reference>
<evidence type="ECO:0000313" key="3">
    <source>
        <dbReference type="Proteomes" id="UP001595190"/>
    </source>
</evidence>
<dbReference type="Pfam" id="PF01527">
    <property type="entry name" value="HTH_Tnp_1"/>
    <property type="match status" value="1"/>
</dbReference>
<organism evidence="2 3">
    <name type="scientific">Labrys neptuniae</name>
    <dbReference type="NCBI Taxonomy" id="376174"/>
    <lineage>
        <taxon>Bacteria</taxon>
        <taxon>Pseudomonadati</taxon>
        <taxon>Pseudomonadota</taxon>
        <taxon>Alphaproteobacteria</taxon>
        <taxon>Hyphomicrobiales</taxon>
        <taxon>Xanthobacteraceae</taxon>
        <taxon>Labrys</taxon>
    </lineage>
</organism>
<dbReference type="SUPFAM" id="SSF48295">
    <property type="entry name" value="TrpR-like"/>
    <property type="match status" value="1"/>
</dbReference>
<sequence length="154" mass="16442">MSVDEDAALSVRKTRRARSPEEKSLIVAETLLPGASVSEVARRHGVNTNLVFNWRREARQGQLPAVTPQLEEVDRSAALEFIPIGVLGHDDDTGEAAMSIPVPALLAKRVVGPPRELSPTPKLAERTGVIEIDLPDGRASGQTPSSTSGRCVAC</sequence>